<proteinExistence type="predicted"/>
<evidence type="ECO:0000313" key="1">
    <source>
        <dbReference type="EMBL" id="MFC5368735.1"/>
    </source>
</evidence>
<reference evidence="1 2" key="1">
    <citation type="journal article" date="2019" name="Int. J. Syst. Evol. Microbiol.">
        <title>The Global Catalogue of Microorganisms (GCM) 10K type strain sequencing project: providing services to taxonomists for standard genome sequencing and annotation.</title>
        <authorList>
            <consortium name="The Broad Institute Genomics Platform"/>
            <consortium name="The Broad Institute Genome Sequencing Center for Infectious Disease"/>
            <person name="Wu L."/>
            <person name="Ma J."/>
        </authorList>
    </citation>
    <scope>NUCLEOTIDE SEQUENCE [LARGE SCALE GENOMIC DNA]</scope>
    <source>
        <strain evidence="1 2">CGMCC 1.12237</strain>
    </source>
</reference>
<sequence length="95" mass="11175">MSDYSYECLNCHEFSVSRGFDVAFLSVTCEVCDSFERLVNGTILDQFRAFEESPPDEFDWDRLDRREKLMVSEKIVRQGRSVDDFEITDLTDDEK</sequence>
<evidence type="ECO:0000313" key="2">
    <source>
        <dbReference type="Proteomes" id="UP001596201"/>
    </source>
</evidence>
<dbReference type="Proteomes" id="UP001596201">
    <property type="component" value="Unassembled WGS sequence"/>
</dbReference>
<name>A0ABD5RF82_9EURY</name>
<organism evidence="1 2">
    <name type="scientific">Salinirubrum litoreum</name>
    <dbReference type="NCBI Taxonomy" id="1126234"/>
    <lineage>
        <taxon>Archaea</taxon>
        <taxon>Methanobacteriati</taxon>
        <taxon>Methanobacteriota</taxon>
        <taxon>Stenosarchaea group</taxon>
        <taxon>Halobacteria</taxon>
        <taxon>Halobacteriales</taxon>
        <taxon>Haloferacaceae</taxon>
        <taxon>Salinirubrum</taxon>
    </lineage>
</organism>
<comment type="caution">
    <text evidence="1">The sequence shown here is derived from an EMBL/GenBank/DDBJ whole genome shotgun (WGS) entry which is preliminary data.</text>
</comment>
<protein>
    <submittedName>
        <fullName evidence="1">Uncharacterized protein</fullName>
    </submittedName>
</protein>
<dbReference type="EMBL" id="JBHSKX010000004">
    <property type="protein sequence ID" value="MFC5368735.1"/>
    <property type="molecule type" value="Genomic_DNA"/>
</dbReference>
<keyword evidence="2" id="KW-1185">Reference proteome</keyword>
<dbReference type="AlphaFoldDB" id="A0ABD5RF82"/>
<gene>
    <name evidence="1" type="ORF">ACFPJ5_17570</name>
</gene>
<accession>A0ABD5RF82</accession>
<dbReference type="RefSeq" id="WP_227231306.1">
    <property type="nucleotide sequence ID" value="NZ_JAJCVJ010000003.1"/>
</dbReference>